<feature type="region of interest" description="Disordered" evidence="1">
    <location>
        <begin position="239"/>
        <end position="305"/>
    </location>
</feature>
<evidence type="ECO:0000313" key="4">
    <source>
        <dbReference type="Proteomes" id="UP000326336"/>
    </source>
</evidence>
<dbReference type="OrthoDB" id="9784339at2"/>
<comment type="caution">
    <text evidence="3">The sequence shown here is derived from an EMBL/GenBank/DDBJ whole genome shotgun (WGS) entry which is preliminary data.</text>
</comment>
<dbReference type="PANTHER" id="PTHR11717">
    <property type="entry name" value="LOW MOLECULAR WEIGHT PROTEIN TYROSINE PHOSPHATASE"/>
    <property type="match status" value="1"/>
</dbReference>
<accession>A0A5N5RJN4</accession>
<feature type="compositionally biased region" description="Low complexity" evidence="1">
    <location>
        <begin position="278"/>
        <end position="305"/>
    </location>
</feature>
<dbReference type="PANTHER" id="PTHR11717:SF31">
    <property type="entry name" value="LOW MOLECULAR WEIGHT PROTEIN-TYROSINE-PHOSPHATASE ETP-RELATED"/>
    <property type="match status" value="1"/>
</dbReference>
<evidence type="ECO:0000256" key="1">
    <source>
        <dbReference type="SAM" id="MobiDB-lite"/>
    </source>
</evidence>
<proteinExistence type="predicted"/>
<evidence type="ECO:0000259" key="2">
    <source>
        <dbReference type="SMART" id="SM00226"/>
    </source>
</evidence>
<dbReference type="Pfam" id="PF01451">
    <property type="entry name" value="LMWPc"/>
    <property type="match status" value="1"/>
</dbReference>
<name>A0A5N5RJN4_9BIFI</name>
<protein>
    <recommendedName>
        <fullName evidence="2">Phosphotyrosine protein phosphatase I domain-containing protein</fullName>
    </recommendedName>
</protein>
<dbReference type="GO" id="GO:0004725">
    <property type="term" value="F:protein tyrosine phosphatase activity"/>
    <property type="evidence" value="ECO:0007669"/>
    <property type="project" value="TreeGrafter"/>
</dbReference>
<dbReference type="InterPro" id="IPR023485">
    <property type="entry name" value="Ptyr_pPase"/>
</dbReference>
<dbReference type="AlphaFoldDB" id="A0A5N5RJN4"/>
<dbReference type="InterPro" id="IPR050438">
    <property type="entry name" value="LMW_PTPase"/>
</dbReference>
<sequence length="358" mass="38074">MNGQGCNPCPFAYLTPNDGHIGRMPIVWRSSVHRIISISAIIIPTIGSRSRRSAMHITAICSGNICRSPMTEYLLRREFQRNHISGITVSSAGTLHLSERTMEPTCLELLEADGIDASDFRSTVCDADVMRHSDLTLCFTMNHIDEVVQYSPAAIRSTFLLTDFAVLCQLAVAHGDIEGDTASQRLGSIIDAAPLLRPLLPPSQEIADPYGKPREAFNLAHLAIAKAVATIAMIVAAPAATPTERSQRSKRHTTQHLTEPAPAQRVEAQPYATEQSHAAVDSTSTTATGTASSATAAPATAPAPAVASPVAASTTAATTIAAETAANRTMPDMPGMPDPFPGRRVRHTNPDIPSLDLS</sequence>
<dbReference type="EMBL" id="RQSP01000010">
    <property type="protein sequence ID" value="KAB5607536.1"/>
    <property type="molecule type" value="Genomic_DNA"/>
</dbReference>
<feature type="compositionally biased region" description="Low complexity" evidence="1">
    <location>
        <begin position="321"/>
        <end position="333"/>
    </location>
</feature>
<dbReference type="InterPro" id="IPR036196">
    <property type="entry name" value="Ptyr_pPase_sf"/>
</dbReference>
<organism evidence="3 4">
    <name type="scientific">Bifidobacterium jacchi</name>
    <dbReference type="NCBI Taxonomy" id="2490545"/>
    <lineage>
        <taxon>Bacteria</taxon>
        <taxon>Bacillati</taxon>
        <taxon>Actinomycetota</taxon>
        <taxon>Actinomycetes</taxon>
        <taxon>Bifidobacteriales</taxon>
        <taxon>Bifidobacteriaceae</taxon>
        <taxon>Bifidobacterium</taxon>
    </lineage>
</organism>
<feature type="domain" description="Phosphotyrosine protein phosphatase I" evidence="2">
    <location>
        <begin position="55"/>
        <end position="234"/>
    </location>
</feature>
<evidence type="ECO:0000313" key="3">
    <source>
        <dbReference type="EMBL" id="KAB5607536.1"/>
    </source>
</evidence>
<gene>
    <name evidence="3" type="ORF">EHS19_04285</name>
</gene>
<feature type="region of interest" description="Disordered" evidence="1">
    <location>
        <begin position="321"/>
        <end position="358"/>
    </location>
</feature>
<keyword evidence="4" id="KW-1185">Reference proteome</keyword>
<dbReference type="Proteomes" id="UP000326336">
    <property type="component" value="Unassembled WGS sequence"/>
</dbReference>
<dbReference type="Gene3D" id="3.40.50.2300">
    <property type="match status" value="1"/>
</dbReference>
<dbReference type="SUPFAM" id="SSF52788">
    <property type="entry name" value="Phosphotyrosine protein phosphatases I"/>
    <property type="match status" value="1"/>
</dbReference>
<reference evidence="3 4" key="1">
    <citation type="journal article" date="2019" name="Int. J. Syst. Evol. Microbiol.">
        <title>Bifidobacterium jacchi sp. nov., isolated from the faeces of a baby common marmoset (Callithrix jacchus).</title>
        <authorList>
            <person name="Modesto M."/>
            <person name="Watanabe K."/>
            <person name="Arita M."/>
            <person name="Satti M."/>
            <person name="Oki K."/>
            <person name="Sciavilla P."/>
            <person name="Patavino C."/>
            <person name="Camma C."/>
            <person name="Michelini S."/>
            <person name="Sgorbati B."/>
            <person name="Mattarelli P."/>
        </authorList>
    </citation>
    <scope>NUCLEOTIDE SEQUENCE [LARGE SCALE GENOMIC DNA]</scope>
    <source>
        <strain evidence="3 4">MRM 9.3</strain>
    </source>
</reference>
<dbReference type="SMART" id="SM00226">
    <property type="entry name" value="LMWPc"/>
    <property type="match status" value="1"/>
</dbReference>